<keyword evidence="3" id="KW-0067">ATP-binding</keyword>
<dbReference type="GO" id="GO:0005524">
    <property type="term" value="F:ATP binding"/>
    <property type="evidence" value="ECO:0007669"/>
    <property type="project" value="UniProtKB-KW"/>
</dbReference>
<evidence type="ECO:0000313" key="5">
    <source>
        <dbReference type="EMBL" id="NYS60005.1"/>
    </source>
</evidence>
<dbReference type="PANTHER" id="PTHR34698:SF2">
    <property type="entry name" value="5-OXOPROLINASE SUBUNIT B"/>
    <property type="match status" value="1"/>
</dbReference>
<dbReference type="SUPFAM" id="SSF50891">
    <property type="entry name" value="Cyclophilin-like"/>
    <property type="match status" value="1"/>
</dbReference>
<dbReference type="SUPFAM" id="SSF160467">
    <property type="entry name" value="PH0987 N-terminal domain-like"/>
    <property type="match status" value="1"/>
</dbReference>
<name>A0A7Z0LJD9_9GAMM</name>
<evidence type="ECO:0000256" key="2">
    <source>
        <dbReference type="ARBA" id="ARBA00022801"/>
    </source>
</evidence>
<dbReference type="InterPro" id="IPR010016">
    <property type="entry name" value="PxpB"/>
</dbReference>
<gene>
    <name evidence="5" type="primary">pxpB</name>
    <name evidence="5" type="ORF">HZS81_04425</name>
</gene>
<dbReference type="PANTHER" id="PTHR34698">
    <property type="entry name" value="5-OXOPROLINASE SUBUNIT B"/>
    <property type="match status" value="1"/>
</dbReference>
<dbReference type="GO" id="GO:0017168">
    <property type="term" value="F:5-oxoprolinase (ATP-hydrolyzing) activity"/>
    <property type="evidence" value="ECO:0007669"/>
    <property type="project" value="UniProtKB-EC"/>
</dbReference>
<dbReference type="AlphaFoldDB" id="A0A7Z0LJD9"/>
<keyword evidence="2 5" id="KW-0378">Hydrolase</keyword>
<organism evidence="5 6">
    <name type="scientific">Vreelandella salicampi</name>
    <dbReference type="NCBI Taxonomy" id="1449798"/>
    <lineage>
        <taxon>Bacteria</taxon>
        <taxon>Pseudomonadati</taxon>
        <taxon>Pseudomonadota</taxon>
        <taxon>Gammaproteobacteria</taxon>
        <taxon>Oceanospirillales</taxon>
        <taxon>Halomonadaceae</taxon>
        <taxon>Vreelandella</taxon>
    </lineage>
</organism>
<keyword evidence="6" id="KW-1185">Reference proteome</keyword>
<evidence type="ECO:0000259" key="4">
    <source>
        <dbReference type="SMART" id="SM00796"/>
    </source>
</evidence>
<protein>
    <submittedName>
        <fullName evidence="5">5-oxoprolinase subunit PxpB</fullName>
        <ecNumber evidence="5">3.5.2.9</ecNumber>
    </submittedName>
</protein>
<reference evidence="5 6" key="1">
    <citation type="journal article" date="2015" name="Int. J. Syst. Evol. Microbiol.">
        <title>Halomonas salicampi sp. nov., a halotolerant and alkalitolerant bacterium isolated from a saltern soil.</title>
        <authorList>
            <person name="Lee J.C."/>
            <person name="Kim Y.S."/>
            <person name="Yun B.S."/>
            <person name="Whang K.S."/>
        </authorList>
    </citation>
    <scope>NUCLEOTIDE SEQUENCE [LARGE SCALE GENOMIC DNA]</scope>
    <source>
        <strain evidence="5 6">BH103</strain>
    </source>
</reference>
<dbReference type="EC" id="3.5.2.9" evidence="5"/>
<dbReference type="Gene3D" id="2.40.100.10">
    <property type="entry name" value="Cyclophilin-like"/>
    <property type="match status" value="1"/>
</dbReference>
<feature type="domain" description="Carboxyltransferase" evidence="4">
    <location>
        <begin position="9"/>
        <end position="211"/>
    </location>
</feature>
<dbReference type="Proteomes" id="UP000586119">
    <property type="component" value="Unassembled WGS sequence"/>
</dbReference>
<keyword evidence="1" id="KW-0547">Nucleotide-binding</keyword>
<proteinExistence type="predicted"/>
<dbReference type="NCBIfam" id="TIGR00370">
    <property type="entry name" value="5-oxoprolinase subunit PxpB"/>
    <property type="match status" value="1"/>
</dbReference>
<comment type="caution">
    <text evidence="5">The sequence shown here is derived from an EMBL/GenBank/DDBJ whole genome shotgun (WGS) entry which is preliminary data.</text>
</comment>
<evidence type="ECO:0000256" key="3">
    <source>
        <dbReference type="ARBA" id="ARBA00022840"/>
    </source>
</evidence>
<dbReference type="InterPro" id="IPR029000">
    <property type="entry name" value="Cyclophilin-like_dom_sf"/>
</dbReference>
<accession>A0A7Z0LJD9</accession>
<sequence>MSANGQHLPRIEAAGLDGWLVRLFDRIEEDNLAWISALARECEMAFGAALIDLVPSYTTLLVVFDPMQLTPLAARERLVERLRQLQPDEAALAGEVHELPTWYDTSVGPDLERVAEHAGLSVEQVIDCHASATYRVFALGFAPGFAFMGLLDEKLEVPRLDTPRKRVPVNSVAITGRQTAAYPAATPGGWNLLGRTAATLFDREREGFSLLNVGDRVCFVSVDRDTFASKGGDTTPVDDT</sequence>
<dbReference type="EMBL" id="JACCDF010000002">
    <property type="protein sequence ID" value="NYS60005.1"/>
    <property type="molecule type" value="Genomic_DNA"/>
</dbReference>
<dbReference type="RefSeq" id="WP_179929332.1">
    <property type="nucleotide sequence ID" value="NZ_JACCDF010000002.1"/>
</dbReference>
<dbReference type="InterPro" id="IPR003833">
    <property type="entry name" value="CT_C_D"/>
</dbReference>
<evidence type="ECO:0000256" key="1">
    <source>
        <dbReference type="ARBA" id="ARBA00022741"/>
    </source>
</evidence>
<dbReference type="Pfam" id="PF02682">
    <property type="entry name" value="CT_C_D"/>
    <property type="match status" value="1"/>
</dbReference>
<evidence type="ECO:0000313" key="6">
    <source>
        <dbReference type="Proteomes" id="UP000586119"/>
    </source>
</evidence>
<dbReference type="Gene3D" id="3.30.1360.40">
    <property type="match status" value="1"/>
</dbReference>
<dbReference type="SMART" id="SM00796">
    <property type="entry name" value="AHS1"/>
    <property type="match status" value="1"/>
</dbReference>